<dbReference type="Pfam" id="PF00249">
    <property type="entry name" value="Myb_DNA-binding"/>
    <property type="match status" value="1"/>
</dbReference>
<dbReference type="GO" id="GO:0003677">
    <property type="term" value="F:DNA binding"/>
    <property type="evidence" value="ECO:0007669"/>
    <property type="project" value="UniProtKB-KW"/>
</dbReference>
<dbReference type="InterPro" id="IPR032451">
    <property type="entry name" value="SMARCC_C"/>
</dbReference>
<sequence length="574" mass="64292">MSEPMDVQDGNIDNAGDGTLSSGNTGSVNPSVPVLPHLQQQQQQQEQPKIDYEQEAQKLEDKAARFLAKQAHPVIVPSFASWFQFNEIHELERRALPDFFNDSVRFKTAKAYKDVRNFMINTYRLSPYEYLTVTAVRRNIAMDVASIVKIHKFLEEWGLINYQIDPRSKPSLLGPAFTGHFQVVLDTPQGLKPFVPPEVVELPSDATASAPASGSAAASAAPATAETNSTDEEPVPGSNTNTFSSAPKVKMEFKQPKPFPVNLSLRKNVYDSVHDFNALRSQQQQSKQIHKTYVCFTCGNDAVGVRYHNLRSGDTSLCSRCFQEGHFGANFHASDFIKLENMIHGNKSWSDQELLLLLEGIEMYEDNWEKIVDHIGGSKTLEECVEKFLTLPIEDKYINEVTPQSVKRTKGPQVLDTKDAVTATIQALLNGLNDKVLDEDIPESAMQISSKYLDEAHILTHDLVQLTLEKLDLKFKQLDAVEVALKAERDKFSRETEKLRNDRLSLSKQVSDINKDLAQLNISKKLVLPSEQADSGVALVEKESGTNEEFKKLAQQDLESVSKAQPQLYKPWSL</sequence>
<dbReference type="STRING" id="284811.Q75AM0"/>
<dbReference type="FunFam" id="1.10.10.10:FF:000020">
    <property type="entry name" value="SWI/SNF complex subunit SMARCC2 isoform c"/>
    <property type="match status" value="1"/>
</dbReference>
<dbReference type="RefSeq" id="NP_983999.2">
    <property type="nucleotide sequence ID" value="NM_209352.2"/>
</dbReference>
<evidence type="ECO:0000259" key="9">
    <source>
        <dbReference type="PROSITE" id="PS50090"/>
    </source>
</evidence>
<keyword evidence="4" id="KW-0805">Transcription regulation</keyword>
<dbReference type="KEGG" id="ago:AGOS_ADL097W"/>
<reference evidence="12 13" key="1">
    <citation type="journal article" date="2004" name="Science">
        <title>The Ashbya gossypii genome as a tool for mapping the ancient Saccharomyces cerevisiae genome.</title>
        <authorList>
            <person name="Dietrich F.S."/>
            <person name="Voegeli S."/>
            <person name="Brachat S."/>
            <person name="Lerch A."/>
            <person name="Gates K."/>
            <person name="Steiner S."/>
            <person name="Mohr C."/>
            <person name="Pohlmann R."/>
            <person name="Luedi P."/>
            <person name="Choi S."/>
            <person name="Wing R.A."/>
            <person name="Flavier A."/>
            <person name="Gaffney T.D."/>
            <person name="Philippsen P."/>
        </authorList>
    </citation>
    <scope>NUCLEOTIDE SEQUENCE [LARGE SCALE GENOMIC DNA]</scope>
    <source>
        <strain evidence="13">ATCC 10895 / CBS 109.51 / FGSC 9923 / NRRL Y-1056</strain>
    </source>
</reference>
<dbReference type="PANTHER" id="PTHR12802:SF150">
    <property type="entry name" value="CHROMATIN STRUCTURE-REMODELING COMPLEX PROTEIN RSC8"/>
    <property type="match status" value="1"/>
</dbReference>
<gene>
    <name evidence="12" type="ORF">AGOS_ADL097W</name>
</gene>
<evidence type="ECO:0000256" key="2">
    <source>
        <dbReference type="ARBA" id="ARBA00022771"/>
    </source>
</evidence>
<dbReference type="GO" id="GO:0006368">
    <property type="term" value="P:transcription elongation by RNA polymerase II"/>
    <property type="evidence" value="ECO:0007669"/>
    <property type="project" value="EnsemblFungi"/>
</dbReference>
<dbReference type="Proteomes" id="UP000000591">
    <property type="component" value="Chromosome IV"/>
</dbReference>
<dbReference type="Pfam" id="PF16495">
    <property type="entry name" value="SWIRM-assoc_1"/>
    <property type="match status" value="1"/>
</dbReference>
<keyword evidence="6" id="KW-0804">Transcription</keyword>
<dbReference type="Pfam" id="PF00569">
    <property type="entry name" value="ZZ"/>
    <property type="match status" value="1"/>
</dbReference>
<dbReference type="InterPro" id="IPR001005">
    <property type="entry name" value="SANT/Myb"/>
</dbReference>
<dbReference type="FunFam" id="1.10.10.60:FF:000014">
    <property type="entry name" value="SWI/SNF complex subunit SMARCC2 isoform C"/>
    <property type="match status" value="1"/>
</dbReference>
<evidence type="ECO:0000256" key="4">
    <source>
        <dbReference type="ARBA" id="ARBA00023015"/>
    </source>
</evidence>
<dbReference type="GO" id="GO:0006337">
    <property type="term" value="P:nucleosome disassembly"/>
    <property type="evidence" value="ECO:0007669"/>
    <property type="project" value="EnsemblFungi"/>
</dbReference>
<dbReference type="OrthoDB" id="118550at2759"/>
<evidence type="ECO:0000256" key="7">
    <source>
        <dbReference type="ARBA" id="ARBA00023242"/>
    </source>
</evidence>
<proteinExistence type="predicted"/>
<dbReference type="GO" id="GO:0016586">
    <property type="term" value="C:RSC-type complex"/>
    <property type="evidence" value="ECO:0007669"/>
    <property type="project" value="EnsemblFungi"/>
</dbReference>
<dbReference type="GO" id="GO:0008270">
    <property type="term" value="F:zinc ion binding"/>
    <property type="evidence" value="ECO:0007669"/>
    <property type="project" value="UniProtKB-KW"/>
</dbReference>
<accession>Q75AM0</accession>
<dbReference type="GO" id="GO:0006303">
    <property type="term" value="P:double-strand break repair via nonhomologous end joining"/>
    <property type="evidence" value="ECO:0007669"/>
    <property type="project" value="EnsemblFungi"/>
</dbReference>
<dbReference type="GO" id="GO:0042393">
    <property type="term" value="F:histone binding"/>
    <property type="evidence" value="ECO:0000318"/>
    <property type="project" value="GO_Central"/>
</dbReference>
<dbReference type="PANTHER" id="PTHR12802">
    <property type="entry name" value="SWI/SNF COMPLEX-RELATED"/>
    <property type="match status" value="1"/>
</dbReference>
<evidence type="ECO:0000313" key="12">
    <source>
        <dbReference type="EMBL" id="AAS51823.2"/>
    </source>
</evidence>
<dbReference type="GO" id="GO:0016514">
    <property type="term" value="C:SWI/SNF complex"/>
    <property type="evidence" value="ECO:0000318"/>
    <property type="project" value="GO_Central"/>
</dbReference>
<dbReference type="GO" id="GO:0045893">
    <property type="term" value="P:positive regulation of DNA-templated transcription"/>
    <property type="evidence" value="ECO:0000318"/>
    <property type="project" value="GO_Central"/>
</dbReference>
<feature type="domain" description="Myb-like" evidence="9">
    <location>
        <begin position="348"/>
        <end position="392"/>
    </location>
</feature>
<dbReference type="InterPro" id="IPR017884">
    <property type="entry name" value="SANT_dom"/>
</dbReference>
<dbReference type="Gene3D" id="1.10.10.60">
    <property type="entry name" value="Homeodomain-like"/>
    <property type="match status" value="1"/>
</dbReference>
<keyword evidence="2" id="KW-0863">Zinc-finger</keyword>
<dbReference type="PROSITE" id="PS51293">
    <property type="entry name" value="SANT"/>
    <property type="match status" value="1"/>
</dbReference>
<evidence type="ECO:0000259" key="11">
    <source>
        <dbReference type="PROSITE" id="PS51293"/>
    </source>
</evidence>
<dbReference type="InParanoid" id="Q75AM0"/>
<dbReference type="InterPro" id="IPR007526">
    <property type="entry name" value="SWIRM"/>
</dbReference>
<dbReference type="InterPro" id="IPR043145">
    <property type="entry name" value="Znf_ZZ_sf"/>
</dbReference>
<keyword evidence="3" id="KW-0862">Zinc</keyword>
<protein>
    <submittedName>
        <fullName evidence="12">ADL097Wp</fullName>
    </submittedName>
</protein>
<evidence type="ECO:0000256" key="1">
    <source>
        <dbReference type="ARBA" id="ARBA00022723"/>
    </source>
</evidence>
<feature type="region of interest" description="Disordered" evidence="8">
    <location>
        <begin position="1"/>
        <end position="50"/>
    </location>
</feature>
<feature type="region of interest" description="Disordered" evidence="8">
    <location>
        <begin position="205"/>
        <end position="247"/>
    </location>
</feature>
<dbReference type="EMBL" id="AE016817">
    <property type="protein sequence ID" value="AAS51823.2"/>
    <property type="molecule type" value="Genomic_DNA"/>
</dbReference>
<keyword evidence="7" id="KW-0539">Nucleus</keyword>
<organism evidence="12 13">
    <name type="scientific">Eremothecium gossypii (strain ATCC 10895 / CBS 109.51 / FGSC 9923 / NRRL Y-1056)</name>
    <name type="common">Yeast</name>
    <name type="synonym">Ashbya gossypii</name>
    <dbReference type="NCBI Taxonomy" id="284811"/>
    <lineage>
        <taxon>Eukaryota</taxon>
        <taxon>Fungi</taxon>
        <taxon>Dikarya</taxon>
        <taxon>Ascomycota</taxon>
        <taxon>Saccharomycotina</taxon>
        <taxon>Saccharomycetes</taxon>
        <taxon>Saccharomycetales</taxon>
        <taxon>Saccharomycetaceae</taxon>
        <taxon>Eremothecium</taxon>
    </lineage>
</organism>
<reference evidence="13" key="2">
    <citation type="journal article" date="2013" name="G3 (Bethesda)">
        <title>Genomes of Ashbya fungi isolated from insects reveal four mating-type loci, numerous translocations, lack of transposons, and distinct gene duplications.</title>
        <authorList>
            <person name="Dietrich F.S."/>
            <person name="Voegeli S."/>
            <person name="Kuo S."/>
            <person name="Philippsen P."/>
        </authorList>
    </citation>
    <scope>GENOME REANNOTATION</scope>
    <source>
        <strain evidence="13">ATCC 10895 / CBS 109.51 / FGSC 9923 / NRRL Y-1056</strain>
    </source>
</reference>
<dbReference type="CDD" id="cd00167">
    <property type="entry name" value="SANT"/>
    <property type="match status" value="1"/>
</dbReference>
<evidence type="ECO:0000259" key="10">
    <source>
        <dbReference type="PROSITE" id="PS50934"/>
    </source>
</evidence>
<dbReference type="AlphaFoldDB" id="Q75AM0"/>
<dbReference type="Gene3D" id="3.30.60.90">
    <property type="match status" value="1"/>
</dbReference>
<dbReference type="OMA" id="PSFSKWF"/>
<dbReference type="InterPro" id="IPR009057">
    <property type="entry name" value="Homeodomain-like_sf"/>
</dbReference>
<keyword evidence="1" id="KW-0479">Metal-binding</keyword>
<keyword evidence="5" id="KW-0238">DNA-binding</keyword>
<dbReference type="SMART" id="SM00291">
    <property type="entry name" value="ZnF_ZZ"/>
    <property type="match status" value="1"/>
</dbReference>
<feature type="domain" description="SWIRM" evidence="10">
    <location>
        <begin position="74"/>
        <end position="171"/>
    </location>
</feature>
<evidence type="ECO:0000256" key="5">
    <source>
        <dbReference type="ARBA" id="ARBA00023125"/>
    </source>
</evidence>
<name>Q75AM0_EREGS</name>
<dbReference type="HOGENOM" id="CLU_004447_3_2_1"/>
<dbReference type="Gene3D" id="1.10.10.10">
    <property type="entry name" value="Winged helix-like DNA-binding domain superfamily/Winged helix DNA-binding domain"/>
    <property type="match status" value="1"/>
</dbReference>
<dbReference type="SMART" id="SM00717">
    <property type="entry name" value="SANT"/>
    <property type="match status" value="1"/>
</dbReference>
<evidence type="ECO:0000313" key="13">
    <source>
        <dbReference type="Proteomes" id="UP000000591"/>
    </source>
</evidence>
<dbReference type="PROSITE" id="PS50090">
    <property type="entry name" value="MYB_LIKE"/>
    <property type="match status" value="1"/>
</dbReference>
<evidence type="ECO:0000256" key="8">
    <source>
        <dbReference type="SAM" id="MobiDB-lite"/>
    </source>
</evidence>
<dbReference type="InterPro" id="IPR036388">
    <property type="entry name" value="WH-like_DNA-bd_sf"/>
</dbReference>
<dbReference type="GeneID" id="4620141"/>
<dbReference type="InterPro" id="IPR000433">
    <property type="entry name" value="Znf_ZZ"/>
</dbReference>
<dbReference type="InterPro" id="IPR041984">
    <property type="entry name" value="Rsc8/Ssr1/Ssr2_ZZ"/>
</dbReference>
<evidence type="ECO:0000256" key="6">
    <source>
        <dbReference type="ARBA" id="ARBA00023163"/>
    </source>
</evidence>
<dbReference type="CDD" id="cd02336">
    <property type="entry name" value="ZZ_RSC8"/>
    <property type="match status" value="1"/>
</dbReference>
<evidence type="ECO:0000256" key="3">
    <source>
        <dbReference type="ARBA" id="ARBA00022833"/>
    </source>
</evidence>
<dbReference type="eggNOG" id="KOG1279">
    <property type="taxonomic scope" value="Eukaryota"/>
</dbReference>
<dbReference type="SUPFAM" id="SSF57850">
    <property type="entry name" value="RING/U-box"/>
    <property type="match status" value="1"/>
</dbReference>
<feature type="domain" description="SANT" evidence="11">
    <location>
        <begin position="344"/>
        <end position="396"/>
    </location>
</feature>
<dbReference type="SUPFAM" id="SSF46689">
    <property type="entry name" value="Homeodomain-like"/>
    <property type="match status" value="2"/>
</dbReference>
<feature type="compositionally biased region" description="Polar residues" evidence="8">
    <location>
        <begin position="19"/>
        <end position="30"/>
    </location>
</feature>
<dbReference type="Pfam" id="PF04433">
    <property type="entry name" value="SWIRM"/>
    <property type="match status" value="1"/>
</dbReference>
<dbReference type="PROSITE" id="PS50934">
    <property type="entry name" value="SWIRM"/>
    <property type="match status" value="1"/>
</dbReference>
<dbReference type="FunCoup" id="Q75AM0">
    <property type="interactions" value="626"/>
</dbReference>
<keyword evidence="13" id="KW-1185">Reference proteome</keyword>
<feature type="compositionally biased region" description="Low complexity" evidence="8">
    <location>
        <begin position="206"/>
        <end position="225"/>
    </location>
</feature>